<dbReference type="InterPro" id="IPR007159">
    <property type="entry name" value="SpoVT-AbrB_dom"/>
</dbReference>
<dbReference type="Gene3D" id="2.10.260.10">
    <property type="match status" value="1"/>
</dbReference>
<feature type="compositionally biased region" description="Basic and acidic residues" evidence="1">
    <location>
        <begin position="20"/>
        <end position="34"/>
    </location>
</feature>
<dbReference type="RefSeq" id="WP_256408464.1">
    <property type="nucleotide sequence ID" value="NZ_JANHDN010000003.1"/>
</dbReference>
<name>A0ABD6AKW0_9EURY</name>
<evidence type="ECO:0000313" key="4">
    <source>
        <dbReference type="Proteomes" id="UP001596545"/>
    </source>
</evidence>
<protein>
    <submittedName>
        <fullName evidence="3">AbrB/MazE/SpoVT family DNA-binding domain-containing protein</fullName>
    </submittedName>
</protein>
<gene>
    <name evidence="3" type="ORF">ACFQMF_06010</name>
</gene>
<evidence type="ECO:0000256" key="1">
    <source>
        <dbReference type="SAM" id="MobiDB-lite"/>
    </source>
</evidence>
<evidence type="ECO:0000259" key="2">
    <source>
        <dbReference type="PROSITE" id="PS51740"/>
    </source>
</evidence>
<dbReference type="NCBIfam" id="TIGR01439">
    <property type="entry name" value="lp_hng_hel_AbrB"/>
    <property type="match status" value="1"/>
</dbReference>
<keyword evidence="4" id="KW-1185">Reference proteome</keyword>
<dbReference type="InterPro" id="IPR037914">
    <property type="entry name" value="SpoVT-AbrB_sf"/>
</dbReference>
<dbReference type="PROSITE" id="PS51740">
    <property type="entry name" value="SPOVT_ABRB"/>
    <property type="match status" value="1"/>
</dbReference>
<reference evidence="3 4" key="1">
    <citation type="journal article" date="2019" name="Int. J. Syst. Evol. Microbiol.">
        <title>The Global Catalogue of Microorganisms (GCM) 10K type strain sequencing project: providing services to taxonomists for standard genome sequencing and annotation.</title>
        <authorList>
            <consortium name="The Broad Institute Genomics Platform"/>
            <consortium name="The Broad Institute Genome Sequencing Center for Infectious Disease"/>
            <person name="Wu L."/>
            <person name="Ma J."/>
        </authorList>
    </citation>
    <scope>NUCLEOTIDE SEQUENCE [LARGE SCALE GENOMIC DNA]</scope>
    <source>
        <strain evidence="3 4">CGMCC 1.12554</strain>
    </source>
</reference>
<dbReference type="SUPFAM" id="SSF89447">
    <property type="entry name" value="AbrB/MazE/MraZ-like"/>
    <property type="match status" value="1"/>
</dbReference>
<dbReference type="GO" id="GO:0003677">
    <property type="term" value="F:DNA binding"/>
    <property type="evidence" value="ECO:0007669"/>
    <property type="project" value="UniProtKB-KW"/>
</dbReference>
<accession>A0ABD6AKW0</accession>
<dbReference type="EMBL" id="JBHTBL010000004">
    <property type="protein sequence ID" value="MFC7324134.1"/>
    <property type="molecule type" value="Genomic_DNA"/>
</dbReference>
<dbReference type="SMART" id="SM00966">
    <property type="entry name" value="SpoVT_AbrB"/>
    <property type="match status" value="1"/>
</dbReference>
<comment type="caution">
    <text evidence="3">The sequence shown here is derived from an EMBL/GenBank/DDBJ whole genome shotgun (WGS) entry which is preliminary data.</text>
</comment>
<organism evidence="3 4">
    <name type="scientific">Halorubrum rutilum</name>
    <dbReference type="NCBI Taxonomy" id="1364933"/>
    <lineage>
        <taxon>Archaea</taxon>
        <taxon>Methanobacteriati</taxon>
        <taxon>Methanobacteriota</taxon>
        <taxon>Stenosarchaea group</taxon>
        <taxon>Halobacteria</taxon>
        <taxon>Halobacteriales</taxon>
        <taxon>Haloferacaceae</taxon>
        <taxon>Halorubrum</taxon>
    </lineage>
</organism>
<keyword evidence="3" id="KW-0238">DNA-binding</keyword>
<proteinExistence type="predicted"/>
<dbReference type="AlphaFoldDB" id="A0ABD6AKW0"/>
<evidence type="ECO:0000313" key="3">
    <source>
        <dbReference type="EMBL" id="MFC7324134.1"/>
    </source>
</evidence>
<feature type="compositionally biased region" description="Basic and acidic residues" evidence="1">
    <location>
        <begin position="69"/>
        <end position="83"/>
    </location>
</feature>
<feature type="region of interest" description="Disordered" evidence="1">
    <location>
        <begin position="1"/>
        <end position="34"/>
    </location>
</feature>
<dbReference type="Proteomes" id="UP001596545">
    <property type="component" value="Unassembled WGS sequence"/>
</dbReference>
<feature type="domain" description="SpoVT-AbrB" evidence="2">
    <location>
        <begin position="15"/>
        <end position="61"/>
    </location>
</feature>
<sequence>MSTPDDADTNGGEEYGEAEINDRGRLTIPKPLRDDLGIEGGTAFTVVRGGNTIRLVRQLPELQTVSTGRSRDEWGDDAFRDVGRATFGEE</sequence>
<feature type="region of interest" description="Disordered" evidence="1">
    <location>
        <begin position="64"/>
        <end position="90"/>
    </location>
</feature>